<dbReference type="GO" id="GO:1990234">
    <property type="term" value="C:transferase complex"/>
    <property type="evidence" value="ECO:0007669"/>
    <property type="project" value="UniProtKB-ARBA"/>
</dbReference>
<evidence type="ECO:0000256" key="1">
    <source>
        <dbReference type="ARBA" id="ARBA00022574"/>
    </source>
</evidence>
<feature type="region of interest" description="Disordered" evidence="5">
    <location>
        <begin position="34"/>
        <end position="160"/>
    </location>
</feature>
<evidence type="ECO:0000256" key="2">
    <source>
        <dbReference type="ARBA" id="ARBA00022737"/>
    </source>
</evidence>
<keyword evidence="8" id="KW-1185">Reference proteome</keyword>
<feature type="compositionally biased region" description="Basic and acidic residues" evidence="5">
    <location>
        <begin position="908"/>
        <end position="920"/>
    </location>
</feature>
<dbReference type="InterPro" id="IPR019775">
    <property type="entry name" value="WD40_repeat_CS"/>
</dbReference>
<feature type="repeat" description="WD" evidence="3">
    <location>
        <begin position="864"/>
        <end position="905"/>
    </location>
</feature>
<dbReference type="InterPro" id="IPR001810">
    <property type="entry name" value="F-box_dom"/>
</dbReference>
<feature type="compositionally biased region" description="Low complexity" evidence="5">
    <location>
        <begin position="921"/>
        <end position="936"/>
    </location>
</feature>
<proteinExistence type="predicted"/>
<dbReference type="Pfam" id="PF00400">
    <property type="entry name" value="WD40"/>
    <property type="match status" value="6"/>
</dbReference>
<dbReference type="SMART" id="SM00320">
    <property type="entry name" value="WD40"/>
    <property type="match status" value="7"/>
</dbReference>
<dbReference type="PRINTS" id="PR00320">
    <property type="entry name" value="GPROTEINBRPT"/>
</dbReference>
<dbReference type="Gene3D" id="2.130.10.10">
    <property type="entry name" value="YVTN repeat-like/Quinoprotein amine dehydrogenase"/>
    <property type="match status" value="2"/>
</dbReference>
<dbReference type="InterPro" id="IPR020472">
    <property type="entry name" value="WD40_PAC1"/>
</dbReference>
<keyword evidence="2" id="KW-0677">Repeat</keyword>
<accession>A0A5C3E1C9</accession>
<evidence type="ECO:0000313" key="8">
    <source>
        <dbReference type="Proteomes" id="UP000324022"/>
    </source>
</evidence>
<evidence type="ECO:0000256" key="4">
    <source>
        <dbReference type="SAM" id="Coils"/>
    </source>
</evidence>
<dbReference type="Pfam" id="PF12937">
    <property type="entry name" value="F-box-like"/>
    <property type="match status" value="1"/>
</dbReference>
<dbReference type="SMART" id="SM00256">
    <property type="entry name" value="FBOX"/>
    <property type="match status" value="1"/>
</dbReference>
<dbReference type="Proteomes" id="UP000324022">
    <property type="component" value="Unassembled WGS sequence"/>
</dbReference>
<feature type="region of interest" description="Disordered" evidence="5">
    <location>
        <begin position="1"/>
        <end position="21"/>
    </location>
</feature>
<feature type="repeat" description="WD" evidence="3">
    <location>
        <begin position="784"/>
        <end position="823"/>
    </location>
</feature>
<evidence type="ECO:0000256" key="5">
    <source>
        <dbReference type="SAM" id="MobiDB-lite"/>
    </source>
</evidence>
<feature type="compositionally biased region" description="Basic and acidic residues" evidence="5">
    <location>
        <begin position="62"/>
        <end position="73"/>
    </location>
</feature>
<feature type="repeat" description="WD" evidence="3">
    <location>
        <begin position="617"/>
        <end position="663"/>
    </location>
</feature>
<dbReference type="InterPro" id="IPR036322">
    <property type="entry name" value="WD40_repeat_dom_sf"/>
</dbReference>
<dbReference type="PROSITE" id="PS50181">
    <property type="entry name" value="FBOX"/>
    <property type="match status" value="1"/>
</dbReference>
<protein>
    <recommendedName>
        <fullName evidence="6">F-box domain-containing protein</fullName>
    </recommendedName>
</protein>
<evidence type="ECO:0000256" key="3">
    <source>
        <dbReference type="PROSITE-ProRule" id="PRU00221"/>
    </source>
</evidence>
<feature type="region of interest" description="Disordered" evidence="5">
    <location>
        <begin position="444"/>
        <end position="463"/>
    </location>
</feature>
<evidence type="ECO:0000313" key="7">
    <source>
        <dbReference type="EMBL" id="SPO24514.1"/>
    </source>
</evidence>
<dbReference type="PANTHER" id="PTHR22847">
    <property type="entry name" value="WD40 REPEAT PROTEIN"/>
    <property type="match status" value="1"/>
</dbReference>
<sequence length="1003" mass="109004">MSTPAPAIEVEEILRSPPTTTTQLIADEHVAAGSYRRPSLPSPTEPFRNVTSVSPLSSPEEEQAKAEVAERGGRRQMLRSGTSGSITPLSAPSPNSGATSRKDSSSGSIDASSSDVGMVAATASPRDSTTHHDPSSSHASSTELKSSAHIERPALDSRTNSLRFRPTDLISATTRPDGLLSVFSTPAAAEDLFRSPSQMSTNSDADGYFTARPGSPVESNDMLSLSMLRTHSSKSRSALRRDRVSWSGRSYATCASDLVEAELATATATSLSIDDEACFVDGEHLSSKNGVKVGEGKLFESGPKGIDFLSLLPPELSLCIMFLLEEHTDLLSASLVSKRWRALAMDQSVWRHLFFSKPGWAIREDAPLVLQHQAELQRIEAKARRTAAKEEAERLRRLQEQRTSASTSSPYLDRLAALKSWRETLHIPSFPPLAGLSISGPSTKAEVDVDSGRSVGPPMSPLRSPTAATGRFGLFLSPAKPTPSTPAGARRAQEAAVSASYFEAAGHMALSRQASVSSTTGSKRQSVDSTFNEIVDEEEFFAASLNWTRLYRDRYLLEQRWLRGHLPRKADKEADLPEQRGGEMVRTPSSTSTCETAAMTPNGLRAKKLFEPTKRFLRGHQDSVYCIRQDDGVGTGTAGKLVSGSRDRTIRVWDVETGACKHILKGHTASVLSLQYDDQILVSVSSDGQVFVWDFAAILAASSSPSSDGEAKPAEDAESGALVHEKSDRVVCVLRDHTSAVLDVVFDSNWIVTGSKDATVRVWRRSDITLSSDGTSPPPVAWRKFSHTGPVNAVDLQGDQVVSASGEGSMYLWDLKSGEKVHMFSGHTKGLACIVFKGNTLVSGSNDQTIRVWDTKSGKCTHVLGEHHLLVRTVAYDPVRGLIVSGGYDRLIKLWHVDIASNTSQAEQQREESSHSHNTPEETQAAEGQSAQQQRQQDSEQEQEDEEEEDKPEVAKCLRDIKCHRARIFDVDFNTTRIVSASEDHLICITNYGSQGIDTSLFA</sequence>
<dbReference type="CDD" id="cd00200">
    <property type="entry name" value="WD40"/>
    <property type="match status" value="1"/>
</dbReference>
<feature type="repeat" description="WD" evidence="3">
    <location>
        <begin position="664"/>
        <end position="694"/>
    </location>
</feature>
<dbReference type="OrthoDB" id="19711at2759"/>
<reference evidence="7 8" key="1">
    <citation type="submission" date="2018-03" db="EMBL/GenBank/DDBJ databases">
        <authorList>
            <person name="Guldener U."/>
        </authorList>
    </citation>
    <scope>NUCLEOTIDE SEQUENCE [LARGE SCALE GENOMIC DNA]</scope>
    <source>
        <strain evidence="7 8">NBRC100155</strain>
    </source>
</reference>
<dbReference type="SUPFAM" id="SSF81383">
    <property type="entry name" value="F-box domain"/>
    <property type="match status" value="1"/>
</dbReference>
<dbReference type="SUPFAM" id="SSF50978">
    <property type="entry name" value="WD40 repeat-like"/>
    <property type="match status" value="1"/>
</dbReference>
<name>A0A5C3E1C9_9BASI</name>
<feature type="region of interest" description="Disordered" evidence="5">
    <location>
        <begin position="903"/>
        <end position="953"/>
    </location>
</feature>
<feature type="coiled-coil region" evidence="4">
    <location>
        <begin position="369"/>
        <end position="401"/>
    </location>
</feature>
<feature type="compositionally biased region" description="Basic and acidic residues" evidence="5">
    <location>
        <begin position="146"/>
        <end position="155"/>
    </location>
</feature>
<dbReference type="InterPro" id="IPR015943">
    <property type="entry name" value="WD40/YVTN_repeat-like_dom_sf"/>
</dbReference>
<feature type="compositionally biased region" description="Polar residues" evidence="5">
    <location>
        <begin position="79"/>
        <end position="99"/>
    </location>
</feature>
<dbReference type="PROSITE" id="PS00678">
    <property type="entry name" value="WD_REPEATS_1"/>
    <property type="match status" value="2"/>
</dbReference>
<dbReference type="Gene3D" id="1.20.1280.50">
    <property type="match status" value="1"/>
</dbReference>
<feature type="domain" description="F-box" evidence="6">
    <location>
        <begin position="306"/>
        <end position="353"/>
    </location>
</feature>
<gene>
    <name evidence="7" type="ORF">UTRI_03783</name>
</gene>
<keyword evidence="4" id="KW-0175">Coiled coil</keyword>
<dbReference type="PANTHER" id="PTHR22847:SF637">
    <property type="entry name" value="WD REPEAT DOMAIN 5B"/>
    <property type="match status" value="1"/>
</dbReference>
<feature type="compositionally biased region" description="Acidic residues" evidence="5">
    <location>
        <begin position="939"/>
        <end position="951"/>
    </location>
</feature>
<feature type="region of interest" description="Disordered" evidence="5">
    <location>
        <begin position="571"/>
        <end position="596"/>
    </location>
</feature>
<dbReference type="EMBL" id="OOIN01000007">
    <property type="protein sequence ID" value="SPO24514.1"/>
    <property type="molecule type" value="Genomic_DNA"/>
</dbReference>
<feature type="compositionally biased region" description="Low complexity" evidence="5">
    <location>
        <begin position="105"/>
        <end position="115"/>
    </location>
</feature>
<feature type="repeat" description="WD" evidence="3">
    <location>
        <begin position="734"/>
        <end position="763"/>
    </location>
</feature>
<dbReference type="InterPro" id="IPR001680">
    <property type="entry name" value="WD40_rpt"/>
</dbReference>
<feature type="compositionally biased region" description="Basic and acidic residues" evidence="5">
    <location>
        <begin position="571"/>
        <end position="583"/>
    </location>
</feature>
<dbReference type="PROSITE" id="PS50082">
    <property type="entry name" value="WD_REPEATS_2"/>
    <property type="match status" value="6"/>
</dbReference>
<dbReference type="InterPro" id="IPR036047">
    <property type="entry name" value="F-box-like_dom_sf"/>
</dbReference>
<feature type="repeat" description="WD" evidence="3">
    <location>
        <begin position="824"/>
        <end position="863"/>
    </location>
</feature>
<evidence type="ECO:0000259" key="6">
    <source>
        <dbReference type="PROSITE" id="PS50181"/>
    </source>
</evidence>
<organism evidence="7 8">
    <name type="scientific">Ustilago trichophora</name>
    <dbReference type="NCBI Taxonomy" id="86804"/>
    <lineage>
        <taxon>Eukaryota</taxon>
        <taxon>Fungi</taxon>
        <taxon>Dikarya</taxon>
        <taxon>Basidiomycota</taxon>
        <taxon>Ustilaginomycotina</taxon>
        <taxon>Ustilaginomycetes</taxon>
        <taxon>Ustilaginales</taxon>
        <taxon>Ustilaginaceae</taxon>
        <taxon>Ustilago</taxon>
    </lineage>
</organism>
<dbReference type="PROSITE" id="PS50294">
    <property type="entry name" value="WD_REPEATS_REGION"/>
    <property type="match status" value="5"/>
</dbReference>
<keyword evidence="1 3" id="KW-0853">WD repeat</keyword>
<dbReference type="AlphaFoldDB" id="A0A5C3E1C9"/>